<reference evidence="1" key="2">
    <citation type="journal article" date="2022" name="Microbiol. Resour. Announc.">
        <title>Metagenome Sequencing to Explore Phylogenomics of Terrestrial Cyanobacteria.</title>
        <authorList>
            <person name="Ward R.D."/>
            <person name="Stajich J.E."/>
            <person name="Johansen J.R."/>
            <person name="Huntemann M."/>
            <person name="Clum A."/>
            <person name="Foster B."/>
            <person name="Foster B."/>
            <person name="Roux S."/>
            <person name="Palaniappan K."/>
            <person name="Varghese N."/>
            <person name="Mukherjee S."/>
            <person name="Reddy T.B.K."/>
            <person name="Daum C."/>
            <person name="Copeland A."/>
            <person name="Chen I.A."/>
            <person name="Ivanova N.N."/>
            <person name="Kyrpides N.C."/>
            <person name="Shapiro N."/>
            <person name="Eloe-Fadrosh E.A."/>
            <person name="Pietrasiak N."/>
        </authorList>
    </citation>
    <scope>NUCLEOTIDE SEQUENCE</scope>
    <source>
        <strain evidence="1">CPER-KK1</strain>
    </source>
</reference>
<proteinExistence type="predicted"/>
<accession>A0A951PP99</accession>
<dbReference type="Proteomes" id="UP000753908">
    <property type="component" value="Unassembled WGS sequence"/>
</dbReference>
<protein>
    <submittedName>
        <fullName evidence="1">Uncharacterized protein</fullName>
    </submittedName>
</protein>
<organism evidence="1 2">
    <name type="scientific">Symplocastrum torsivum CPER-KK1</name>
    <dbReference type="NCBI Taxonomy" id="450513"/>
    <lineage>
        <taxon>Bacteria</taxon>
        <taxon>Bacillati</taxon>
        <taxon>Cyanobacteriota</taxon>
        <taxon>Cyanophyceae</taxon>
        <taxon>Oscillatoriophycideae</taxon>
        <taxon>Oscillatoriales</taxon>
        <taxon>Microcoleaceae</taxon>
        <taxon>Symplocastrum</taxon>
    </lineage>
</organism>
<sequence>MKYERAKHLKPAEFKRFCGVRLETFKQMVEIVHQHSQQKKKTGRPGKICLEDQVLMTLGDFREKAYR</sequence>
<evidence type="ECO:0000313" key="2">
    <source>
        <dbReference type="Proteomes" id="UP000753908"/>
    </source>
</evidence>
<reference evidence="1" key="1">
    <citation type="submission" date="2021-05" db="EMBL/GenBank/DDBJ databases">
        <authorList>
            <person name="Pietrasiak N."/>
            <person name="Ward R."/>
            <person name="Stajich J.E."/>
            <person name="Kurbessoian T."/>
        </authorList>
    </citation>
    <scope>NUCLEOTIDE SEQUENCE</scope>
    <source>
        <strain evidence="1">CPER-KK1</strain>
    </source>
</reference>
<evidence type="ECO:0000313" key="1">
    <source>
        <dbReference type="EMBL" id="MBW4546647.1"/>
    </source>
</evidence>
<name>A0A951PP99_9CYAN</name>
<dbReference type="EMBL" id="JAHHIF010000028">
    <property type="protein sequence ID" value="MBW4546647.1"/>
    <property type="molecule type" value="Genomic_DNA"/>
</dbReference>
<comment type="caution">
    <text evidence="1">The sequence shown here is derived from an EMBL/GenBank/DDBJ whole genome shotgun (WGS) entry which is preliminary data.</text>
</comment>
<gene>
    <name evidence="1" type="ORF">KME25_19705</name>
</gene>
<dbReference type="AlphaFoldDB" id="A0A951PP99"/>